<dbReference type="Gene3D" id="1.10.260.40">
    <property type="entry name" value="lambda repressor-like DNA-binding domains"/>
    <property type="match status" value="1"/>
</dbReference>
<dbReference type="EMBL" id="AP025739">
    <property type="protein sequence ID" value="BDI31652.1"/>
    <property type="molecule type" value="Genomic_DNA"/>
</dbReference>
<dbReference type="OrthoDB" id="269117at2"/>
<accession>A0A402D161</accession>
<dbReference type="InterPro" id="IPR028082">
    <property type="entry name" value="Peripla_BP_I"/>
</dbReference>
<dbReference type="Pfam" id="PF13377">
    <property type="entry name" value="Peripla_BP_3"/>
    <property type="match status" value="1"/>
</dbReference>
<keyword evidence="2" id="KW-1185">Reference proteome</keyword>
<gene>
    <name evidence="1" type="ORF">CCAX7_37030</name>
</gene>
<reference evidence="1 2" key="1">
    <citation type="journal article" date="2019" name="Int. J. Syst. Evol. Microbiol.">
        <title>Capsulimonas corticalis gen. nov., sp. nov., an aerobic capsulated bacterium, of a novel bacterial order, Capsulimonadales ord. nov., of the class Armatimonadia of the phylum Armatimonadetes.</title>
        <authorList>
            <person name="Li J."/>
            <person name="Kudo C."/>
            <person name="Tonouchi A."/>
        </authorList>
    </citation>
    <scope>NUCLEOTIDE SEQUENCE [LARGE SCALE GENOMIC DNA]</scope>
    <source>
        <strain evidence="1 2">AX-7</strain>
    </source>
</reference>
<dbReference type="InterPro" id="IPR046335">
    <property type="entry name" value="LacI/GalR-like_sensor"/>
</dbReference>
<sequence length="363" mass="40007">MENRLSTPTRLEDIAARVGVSRSEVSRVLNGRARAGKSVGAATRDRILEAAREMNYSPHRAAQSLVSGRTNTAALMIVIDRKAKASPFLEDHDAPDELSPHYHEILGGLTYTLNEYGIHLMLAQCGGPNIDPNAAMEQIARSHTCDGLIITDMFVDDLRPAILDQTGLPYVVRGSSPKPDTVAVGMDNSAVGYEAVKHLYALGHRRILFYNIRQDLMVGRGRFQGMCRARDEFGLHATLEYRDDVHHQTGLYTSLAQRLQEPNLPTAVFAEDEISALGAERAIREAGLRIPEDISLITCLNARFMRLVAPHLTVLNVRLNEVASHAGHLLAKMVQGEPVEKRQVLFQPKLEENGSTGPPRKAV</sequence>
<evidence type="ECO:0000313" key="1">
    <source>
        <dbReference type="EMBL" id="BDI31652.1"/>
    </source>
</evidence>
<dbReference type="Proteomes" id="UP000287394">
    <property type="component" value="Chromosome"/>
</dbReference>
<dbReference type="InterPro" id="IPR010982">
    <property type="entry name" value="Lambda_DNA-bd_dom_sf"/>
</dbReference>
<dbReference type="RefSeq" id="WP_119323295.1">
    <property type="nucleotide sequence ID" value="NZ_AP025739.1"/>
</dbReference>
<dbReference type="PANTHER" id="PTHR30146:SF155">
    <property type="entry name" value="ALANINE RACEMASE"/>
    <property type="match status" value="1"/>
</dbReference>
<name>A0A402D161_9BACT</name>
<dbReference type="PANTHER" id="PTHR30146">
    <property type="entry name" value="LACI-RELATED TRANSCRIPTIONAL REPRESSOR"/>
    <property type="match status" value="1"/>
</dbReference>
<dbReference type="SMART" id="SM00354">
    <property type="entry name" value="HTH_LACI"/>
    <property type="match status" value="1"/>
</dbReference>
<organism evidence="1 2">
    <name type="scientific">Capsulimonas corticalis</name>
    <dbReference type="NCBI Taxonomy" id="2219043"/>
    <lineage>
        <taxon>Bacteria</taxon>
        <taxon>Bacillati</taxon>
        <taxon>Armatimonadota</taxon>
        <taxon>Armatimonadia</taxon>
        <taxon>Capsulimonadales</taxon>
        <taxon>Capsulimonadaceae</taxon>
        <taxon>Capsulimonas</taxon>
    </lineage>
</organism>
<dbReference type="SUPFAM" id="SSF53822">
    <property type="entry name" value="Periplasmic binding protein-like I"/>
    <property type="match status" value="1"/>
</dbReference>
<dbReference type="InterPro" id="IPR000843">
    <property type="entry name" value="HTH_LacI"/>
</dbReference>
<dbReference type="GO" id="GO:0000976">
    <property type="term" value="F:transcription cis-regulatory region binding"/>
    <property type="evidence" value="ECO:0007669"/>
    <property type="project" value="TreeGrafter"/>
</dbReference>
<evidence type="ECO:0000313" key="2">
    <source>
        <dbReference type="Proteomes" id="UP000287394"/>
    </source>
</evidence>
<dbReference type="Pfam" id="PF00356">
    <property type="entry name" value="LacI"/>
    <property type="match status" value="1"/>
</dbReference>
<dbReference type="KEGG" id="ccot:CCAX7_37030"/>
<dbReference type="CDD" id="cd01392">
    <property type="entry name" value="HTH_LacI"/>
    <property type="match status" value="1"/>
</dbReference>
<dbReference type="PROSITE" id="PS50932">
    <property type="entry name" value="HTH_LACI_2"/>
    <property type="match status" value="1"/>
</dbReference>
<protein>
    <submittedName>
        <fullName evidence="1">LacI family transcriptional regulator</fullName>
    </submittedName>
</protein>
<dbReference type="SUPFAM" id="SSF47413">
    <property type="entry name" value="lambda repressor-like DNA-binding domains"/>
    <property type="match status" value="1"/>
</dbReference>
<dbReference type="Gene3D" id="3.40.50.2300">
    <property type="match status" value="2"/>
</dbReference>
<dbReference type="CDD" id="cd06267">
    <property type="entry name" value="PBP1_LacI_sugar_binding-like"/>
    <property type="match status" value="1"/>
</dbReference>
<dbReference type="GO" id="GO:0003700">
    <property type="term" value="F:DNA-binding transcription factor activity"/>
    <property type="evidence" value="ECO:0007669"/>
    <property type="project" value="TreeGrafter"/>
</dbReference>
<dbReference type="AlphaFoldDB" id="A0A402D161"/>
<proteinExistence type="predicted"/>